<dbReference type="Proteomes" id="UP000664132">
    <property type="component" value="Unassembled WGS sequence"/>
</dbReference>
<feature type="compositionally biased region" description="Polar residues" evidence="1">
    <location>
        <begin position="171"/>
        <end position="182"/>
    </location>
</feature>
<sequence>MDNRARFYKGEMERVLSLLNDGDEEKAVDLLFELRLKHDLSLYLRAWANLMLGRLLPHKAKAYHQEAIDLIEEMKACGITEACQSDVRELAVEEQALLRDIKSRSEESSEYDEIEGAAADNDEDGESIDLATLSLLDVPVEGPANIEGVFGKVSAKADSGDILDAMEPESAQMSQLDQSFADTTLDEEPPSSQTTAGPDTQPEG</sequence>
<feature type="region of interest" description="Disordered" evidence="1">
    <location>
        <begin position="102"/>
        <end position="125"/>
    </location>
</feature>
<reference evidence="2" key="1">
    <citation type="submission" date="2021-02" db="EMBL/GenBank/DDBJ databases">
        <title>Genome sequence Cadophora malorum strain M34.</title>
        <authorList>
            <person name="Stefanovic E."/>
            <person name="Vu D."/>
            <person name="Scully C."/>
            <person name="Dijksterhuis J."/>
            <person name="Roader J."/>
            <person name="Houbraken J."/>
        </authorList>
    </citation>
    <scope>NUCLEOTIDE SEQUENCE</scope>
    <source>
        <strain evidence="2">M34</strain>
    </source>
</reference>
<feature type="compositionally biased region" description="Acidic residues" evidence="1">
    <location>
        <begin position="108"/>
        <end position="125"/>
    </location>
</feature>
<accession>A0A8H7W7H1</accession>
<protein>
    <submittedName>
        <fullName evidence="2">Uncharacterized protein</fullName>
    </submittedName>
</protein>
<evidence type="ECO:0000313" key="3">
    <source>
        <dbReference type="Proteomes" id="UP000664132"/>
    </source>
</evidence>
<dbReference type="EMBL" id="JAFJYH010000093">
    <property type="protein sequence ID" value="KAG4419995.1"/>
    <property type="molecule type" value="Genomic_DNA"/>
</dbReference>
<organism evidence="2 3">
    <name type="scientific">Cadophora malorum</name>
    <dbReference type="NCBI Taxonomy" id="108018"/>
    <lineage>
        <taxon>Eukaryota</taxon>
        <taxon>Fungi</taxon>
        <taxon>Dikarya</taxon>
        <taxon>Ascomycota</taxon>
        <taxon>Pezizomycotina</taxon>
        <taxon>Leotiomycetes</taxon>
        <taxon>Helotiales</taxon>
        <taxon>Ploettnerulaceae</taxon>
        <taxon>Cadophora</taxon>
    </lineage>
</organism>
<evidence type="ECO:0000313" key="2">
    <source>
        <dbReference type="EMBL" id="KAG4419995.1"/>
    </source>
</evidence>
<feature type="region of interest" description="Disordered" evidence="1">
    <location>
        <begin position="161"/>
        <end position="204"/>
    </location>
</feature>
<proteinExistence type="predicted"/>
<feature type="compositionally biased region" description="Polar residues" evidence="1">
    <location>
        <begin position="190"/>
        <end position="204"/>
    </location>
</feature>
<comment type="caution">
    <text evidence="2">The sequence shown here is derived from an EMBL/GenBank/DDBJ whole genome shotgun (WGS) entry which is preliminary data.</text>
</comment>
<gene>
    <name evidence="2" type="ORF">IFR04_006846</name>
</gene>
<name>A0A8H7W7H1_9HELO</name>
<dbReference type="AlphaFoldDB" id="A0A8H7W7H1"/>
<evidence type="ECO:0000256" key="1">
    <source>
        <dbReference type="SAM" id="MobiDB-lite"/>
    </source>
</evidence>
<keyword evidence="3" id="KW-1185">Reference proteome</keyword>